<evidence type="ECO:0000256" key="3">
    <source>
        <dbReference type="ARBA" id="ARBA00013051"/>
    </source>
</evidence>
<dbReference type="EMBL" id="JAVRRD010000019">
    <property type="protein sequence ID" value="KAK5049315.1"/>
    <property type="molecule type" value="Genomic_DNA"/>
</dbReference>
<evidence type="ECO:0000313" key="11">
    <source>
        <dbReference type="Proteomes" id="UP001358417"/>
    </source>
</evidence>
<evidence type="ECO:0000256" key="5">
    <source>
        <dbReference type="ARBA" id="ARBA00023002"/>
    </source>
</evidence>
<evidence type="ECO:0000256" key="7">
    <source>
        <dbReference type="PROSITE-ProRule" id="PRU10007"/>
    </source>
</evidence>
<accession>A0AAV9N442</accession>
<name>A0AAV9N442_9EURO</name>
<sequence length="425" mass="44744">MGSLGVNYHEKALSELLNPDLFIGDAFIGVATILSLENGKTYTEAEGEVVYAASFVSWFAEESTRSYGVTIPSSTPNSTVFTVKEPVGVCGIITPWNFPAAMITRKVAPALGSGCAVVIKPPSETPFTCLALTKLAVEAGIPASVIQVCPTKDRQAALELATSAKIQKISFTGSTGVGKMLAKLAAGTLKRVSLELGGNAPFIVFEDADLDLAVESAMFCKFRCSGQTCVCANRLFVHKRVADIFTKKLVKKVSNLKIGPGLENATTQGPLVNKAAVEKVAEHVGNAVSNGAKVEIGGSSGAGEGFFYEPTILSGVTTSMLVAQEETFGPLAPIFSFETEQEAIEMANQTPFGLAGYFFSKDVGRALRVAQKLQVGMVGVNTGKISAAEAPFGGIKESGYGREGSLYGMEEYQVIKSVTIGNMDK</sequence>
<dbReference type="Gene3D" id="3.40.605.10">
    <property type="entry name" value="Aldehyde Dehydrogenase, Chain A, domain 1"/>
    <property type="match status" value="1"/>
</dbReference>
<dbReference type="FunFam" id="3.40.309.10:FF:000004">
    <property type="entry name" value="Succinate-semialdehyde dehydrogenase I"/>
    <property type="match status" value="1"/>
</dbReference>
<dbReference type="PROSITE" id="PS00687">
    <property type="entry name" value="ALDEHYDE_DEHYDR_GLU"/>
    <property type="match status" value="1"/>
</dbReference>
<evidence type="ECO:0000256" key="4">
    <source>
        <dbReference type="ARBA" id="ARBA00019842"/>
    </source>
</evidence>
<evidence type="ECO:0000313" key="10">
    <source>
        <dbReference type="EMBL" id="KAK5049315.1"/>
    </source>
</evidence>
<protein>
    <recommendedName>
        <fullName evidence="4">Succinate-semialdehyde dehydrogenase, mitochondrial</fullName>
        <ecNumber evidence="3">1.2.1.24</ecNumber>
    </recommendedName>
    <alternativeName>
        <fullName evidence="6">NAD(+)-dependent succinic semialdehyde dehydrogenase</fullName>
    </alternativeName>
</protein>
<dbReference type="InterPro" id="IPR050740">
    <property type="entry name" value="Aldehyde_DH_Superfamily"/>
</dbReference>
<dbReference type="PANTHER" id="PTHR43353">
    <property type="entry name" value="SUCCINATE-SEMIALDEHYDE DEHYDROGENASE, MITOCHONDRIAL"/>
    <property type="match status" value="1"/>
</dbReference>
<dbReference type="InterPro" id="IPR016162">
    <property type="entry name" value="Ald_DH_N"/>
</dbReference>
<evidence type="ECO:0000259" key="9">
    <source>
        <dbReference type="Pfam" id="PF00171"/>
    </source>
</evidence>
<dbReference type="GO" id="GO:0009450">
    <property type="term" value="P:gamma-aminobutyric acid catabolic process"/>
    <property type="evidence" value="ECO:0007669"/>
    <property type="project" value="TreeGrafter"/>
</dbReference>
<dbReference type="CDD" id="cd07103">
    <property type="entry name" value="ALDH_F5_SSADH_GabD"/>
    <property type="match status" value="1"/>
</dbReference>
<comment type="caution">
    <text evidence="10">The sequence shown here is derived from an EMBL/GenBank/DDBJ whole genome shotgun (WGS) entry which is preliminary data.</text>
</comment>
<reference evidence="10 11" key="1">
    <citation type="submission" date="2023-08" db="EMBL/GenBank/DDBJ databases">
        <title>Black Yeasts Isolated from many extreme environments.</title>
        <authorList>
            <person name="Coleine C."/>
            <person name="Stajich J.E."/>
            <person name="Selbmann L."/>
        </authorList>
    </citation>
    <scope>NUCLEOTIDE SEQUENCE [LARGE SCALE GENOMIC DNA]</scope>
    <source>
        <strain evidence="10 11">CCFEE 5792</strain>
    </source>
</reference>
<comment type="similarity">
    <text evidence="2 8">Belongs to the aldehyde dehydrogenase family.</text>
</comment>
<evidence type="ECO:0000256" key="8">
    <source>
        <dbReference type="RuleBase" id="RU003345"/>
    </source>
</evidence>
<dbReference type="GO" id="GO:0004777">
    <property type="term" value="F:succinate-semialdehyde dehydrogenase (NAD+) activity"/>
    <property type="evidence" value="ECO:0007669"/>
    <property type="project" value="UniProtKB-EC"/>
</dbReference>
<evidence type="ECO:0000256" key="2">
    <source>
        <dbReference type="ARBA" id="ARBA00009986"/>
    </source>
</evidence>
<proteinExistence type="inferred from homology"/>
<keyword evidence="11" id="KW-1185">Reference proteome</keyword>
<dbReference type="EC" id="1.2.1.24" evidence="3"/>
<dbReference type="InterPro" id="IPR016161">
    <property type="entry name" value="Ald_DH/histidinol_DH"/>
</dbReference>
<dbReference type="RefSeq" id="XP_064704360.1">
    <property type="nucleotide sequence ID" value="XM_064847821.1"/>
</dbReference>
<comment type="pathway">
    <text evidence="1">Amino-acid degradation; 4-aminobutanoate degradation.</text>
</comment>
<keyword evidence="5 8" id="KW-0560">Oxidoreductase</keyword>
<feature type="domain" description="Aldehyde dehydrogenase" evidence="9">
    <location>
        <begin position="31"/>
        <end position="418"/>
    </location>
</feature>
<evidence type="ECO:0000256" key="6">
    <source>
        <dbReference type="ARBA" id="ARBA00030806"/>
    </source>
</evidence>
<dbReference type="InterPro" id="IPR015590">
    <property type="entry name" value="Aldehyde_DH_dom"/>
</dbReference>
<dbReference type="InterPro" id="IPR029510">
    <property type="entry name" value="Ald_DH_CS_GLU"/>
</dbReference>
<dbReference type="Gene3D" id="3.40.309.10">
    <property type="entry name" value="Aldehyde Dehydrogenase, Chain A, domain 2"/>
    <property type="match status" value="1"/>
</dbReference>
<dbReference type="Pfam" id="PF00171">
    <property type="entry name" value="Aldedh"/>
    <property type="match status" value="1"/>
</dbReference>
<organism evidence="10 11">
    <name type="scientific">Exophiala bonariae</name>
    <dbReference type="NCBI Taxonomy" id="1690606"/>
    <lineage>
        <taxon>Eukaryota</taxon>
        <taxon>Fungi</taxon>
        <taxon>Dikarya</taxon>
        <taxon>Ascomycota</taxon>
        <taxon>Pezizomycotina</taxon>
        <taxon>Eurotiomycetes</taxon>
        <taxon>Chaetothyriomycetidae</taxon>
        <taxon>Chaetothyriales</taxon>
        <taxon>Herpotrichiellaceae</taxon>
        <taxon>Exophiala</taxon>
    </lineage>
</organism>
<dbReference type="InterPro" id="IPR016163">
    <property type="entry name" value="Ald_DH_C"/>
</dbReference>
<evidence type="ECO:0000256" key="1">
    <source>
        <dbReference type="ARBA" id="ARBA00005176"/>
    </source>
</evidence>
<dbReference type="InterPro" id="IPR016160">
    <property type="entry name" value="Ald_DH_CS_CYS"/>
</dbReference>
<dbReference type="PANTHER" id="PTHR43353:SF5">
    <property type="entry name" value="SUCCINATE-SEMIALDEHYDE DEHYDROGENASE, MITOCHONDRIAL"/>
    <property type="match status" value="1"/>
</dbReference>
<gene>
    <name evidence="10" type="ORF">LTR84_004244</name>
</gene>
<dbReference type="PROSITE" id="PS00070">
    <property type="entry name" value="ALDEHYDE_DEHYDR_CYS"/>
    <property type="match status" value="1"/>
</dbReference>
<dbReference type="Proteomes" id="UP001358417">
    <property type="component" value="Unassembled WGS sequence"/>
</dbReference>
<dbReference type="SUPFAM" id="SSF53720">
    <property type="entry name" value="ALDH-like"/>
    <property type="match status" value="1"/>
</dbReference>
<dbReference type="FunFam" id="3.40.605.10:FF:000063">
    <property type="entry name" value="Succinate-semialdehyde dehydrogenase, mitochondrial"/>
    <property type="match status" value="1"/>
</dbReference>
<dbReference type="GeneID" id="89972422"/>
<feature type="active site" evidence="7">
    <location>
        <position position="195"/>
    </location>
</feature>
<dbReference type="AlphaFoldDB" id="A0AAV9N442"/>